<keyword evidence="6" id="KW-1185">Reference proteome</keyword>
<dbReference type="GO" id="GO:0005634">
    <property type="term" value="C:nucleus"/>
    <property type="evidence" value="ECO:0007669"/>
    <property type="project" value="UniProtKB-ARBA"/>
</dbReference>
<evidence type="ECO:0000256" key="2">
    <source>
        <dbReference type="ARBA" id="ARBA00023163"/>
    </source>
</evidence>
<dbReference type="SMART" id="SM00338">
    <property type="entry name" value="BRLZ"/>
    <property type="match status" value="1"/>
</dbReference>
<keyword evidence="3" id="KW-0175">Coiled coil</keyword>
<gene>
    <name evidence="5" type="ORF">ZIOFF_012407</name>
</gene>
<evidence type="ECO:0000313" key="6">
    <source>
        <dbReference type="Proteomes" id="UP000734854"/>
    </source>
</evidence>
<comment type="caution">
    <text evidence="5">The sequence shown here is derived from an EMBL/GenBank/DDBJ whole genome shotgun (WGS) entry which is preliminary data.</text>
</comment>
<dbReference type="InterPro" id="IPR004827">
    <property type="entry name" value="bZIP"/>
</dbReference>
<dbReference type="Gene3D" id="1.20.5.170">
    <property type="match status" value="1"/>
</dbReference>
<evidence type="ECO:0000256" key="1">
    <source>
        <dbReference type="ARBA" id="ARBA00023015"/>
    </source>
</evidence>
<reference evidence="5 6" key="1">
    <citation type="submission" date="2020-08" db="EMBL/GenBank/DDBJ databases">
        <title>Plant Genome Project.</title>
        <authorList>
            <person name="Zhang R.-G."/>
        </authorList>
    </citation>
    <scope>NUCLEOTIDE SEQUENCE [LARGE SCALE GENOMIC DNA]</scope>
    <source>
        <tissue evidence="5">Rhizome</tissue>
    </source>
</reference>
<name>A0A8J5I9S6_ZINOF</name>
<dbReference type="InterPro" id="IPR046347">
    <property type="entry name" value="bZIP_sf"/>
</dbReference>
<feature type="coiled-coil region" evidence="3">
    <location>
        <begin position="325"/>
        <end position="352"/>
    </location>
</feature>
<organism evidence="5 6">
    <name type="scientific">Zingiber officinale</name>
    <name type="common">Ginger</name>
    <name type="synonym">Amomum zingiber</name>
    <dbReference type="NCBI Taxonomy" id="94328"/>
    <lineage>
        <taxon>Eukaryota</taxon>
        <taxon>Viridiplantae</taxon>
        <taxon>Streptophyta</taxon>
        <taxon>Embryophyta</taxon>
        <taxon>Tracheophyta</taxon>
        <taxon>Spermatophyta</taxon>
        <taxon>Magnoliopsida</taxon>
        <taxon>Liliopsida</taxon>
        <taxon>Zingiberales</taxon>
        <taxon>Zingiberaceae</taxon>
        <taxon>Zingiber</taxon>
    </lineage>
</organism>
<dbReference type="Proteomes" id="UP000734854">
    <property type="component" value="Unassembled WGS sequence"/>
</dbReference>
<dbReference type="SUPFAM" id="SSF57959">
    <property type="entry name" value="Leucine zipper domain"/>
    <property type="match status" value="1"/>
</dbReference>
<dbReference type="PANTHER" id="PTHR46835">
    <property type="entry name" value="BASIC-LEUCINE ZIPPER (BZIP) TRANSCRIPTION FACTOR FAMILY PROTEIN-RELATED"/>
    <property type="match status" value="1"/>
</dbReference>
<feature type="domain" description="BZIP" evidence="4">
    <location>
        <begin position="303"/>
        <end position="362"/>
    </location>
</feature>
<keyword evidence="1" id="KW-0805">Transcription regulation</keyword>
<accession>A0A8J5I9S6</accession>
<dbReference type="CDD" id="cd14703">
    <property type="entry name" value="bZIP_plant_RF2"/>
    <property type="match status" value="1"/>
</dbReference>
<protein>
    <recommendedName>
        <fullName evidence="4">BZIP domain-containing protein</fullName>
    </recommendedName>
</protein>
<dbReference type="InterPro" id="IPR044797">
    <property type="entry name" value="At4g06598-like"/>
</dbReference>
<evidence type="ECO:0000259" key="4">
    <source>
        <dbReference type="SMART" id="SM00338"/>
    </source>
</evidence>
<dbReference type="AlphaFoldDB" id="A0A8J5I9S6"/>
<keyword evidence="2" id="KW-0804">Transcription</keyword>
<dbReference type="GO" id="GO:0003700">
    <property type="term" value="F:DNA-binding transcription factor activity"/>
    <property type="evidence" value="ECO:0007669"/>
    <property type="project" value="InterPro"/>
</dbReference>
<sequence>MLEQERVAAVGHQVRRHRDLLPHHVGDRHHCAVRVQLKQLLDDPDVAGLVPLLVRRDRAADARQHAVAAVLGEPRRVPMGDEGGALLEGGVGEAQGLEMTNPQLPPKCPFPASFAGGSSINCIGPKGNSIARDGVRFHQRTASESFLLEEQPSWLDDLLREPEIAVGRRDHRRSSSDSFVFLDSSDSSWNGDGSNAVAFWGPQELDYLKQIQHAPHYLDANSYRGTQIEGADSSNNMVNYPIRRLPSAKDKLAPSFSAAVTKKQDGLPSFVMDSHVPEECSKEKPIGCFERREGAEAKHYQSEMEAKRAKQQFAQRSRMRKLQYIAELERSVQMLQAESLELSSQLQFLDQQNHMLSLENKTLLQQLDCLSHEHLLKCLEHDILGKELSRLRHMHLQQQQQQQRLPTHGRKKSIDLDSQLANLSLKGNDSNSGVGQLHI</sequence>
<dbReference type="EMBL" id="JACMSC010000003">
    <property type="protein sequence ID" value="KAG6530185.1"/>
    <property type="molecule type" value="Genomic_DNA"/>
</dbReference>
<dbReference type="InterPro" id="IPR044759">
    <property type="entry name" value="bZIP_RF2"/>
</dbReference>
<proteinExistence type="predicted"/>
<evidence type="ECO:0000256" key="3">
    <source>
        <dbReference type="SAM" id="Coils"/>
    </source>
</evidence>
<dbReference type="PANTHER" id="PTHR46835:SF3">
    <property type="entry name" value="BASIC-LEUCINE ZIPPER (BZIP) TRANSCRIPTION FACTOR FAMILY PROTEIN"/>
    <property type="match status" value="1"/>
</dbReference>
<evidence type="ECO:0000313" key="5">
    <source>
        <dbReference type="EMBL" id="KAG6530185.1"/>
    </source>
</evidence>